<dbReference type="OrthoDB" id="674750at2"/>
<proteinExistence type="predicted"/>
<comment type="caution">
    <text evidence="1">The sequence shown here is derived from an EMBL/GenBank/DDBJ whole genome shotgun (WGS) entry which is preliminary data.</text>
</comment>
<gene>
    <name evidence="1" type="ORF">A3860_01150</name>
</gene>
<reference evidence="1 2" key="1">
    <citation type="submission" date="2016-03" db="EMBL/GenBank/DDBJ databases">
        <title>Niastella vici sp. nov., isolated from farmland soil.</title>
        <authorList>
            <person name="Chen L."/>
            <person name="Wang D."/>
            <person name="Yang S."/>
            <person name="Wang G."/>
        </authorList>
    </citation>
    <scope>NUCLEOTIDE SEQUENCE [LARGE SCALE GENOMIC DNA]</scope>
    <source>
        <strain evidence="1 2">DJ57</strain>
    </source>
</reference>
<protein>
    <submittedName>
        <fullName evidence="1">Uncharacterized protein</fullName>
    </submittedName>
</protein>
<dbReference type="PROSITE" id="PS51257">
    <property type="entry name" value="PROKAR_LIPOPROTEIN"/>
    <property type="match status" value="1"/>
</dbReference>
<evidence type="ECO:0000313" key="1">
    <source>
        <dbReference type="EMBL" id="OQP66995.1"/>
    </source>
</evidence>
<dbReference type="EMBL" id="LVYD01000001">
    <property type="protein sequence ID" value="OQP66995.1"/>
    <property type="molecule type" value="Genomic_DNA"/>
</dbReference>
<dbReference type="Proteomes" id="UP000192796">
    <property type="component" value="Unassembled WGS sequence"/>
</dbReference>
<name>A0A1V9G8M9_9BACT</name>
<keyword evidence="2" id="KW-1185">Reference proteome</keyword>
<organism evidence="1 2">
    <name type="scientific">Niastella vici</name>
    <dbReference type="NCBI Taxonomy" id="1703345"/>
    <lineage>
        <taxon>Bacteria</taxon>
        <taxon>Pseudomonadati</taxon>
        <taxon>Bacteroidota</taxon>
        <taxon>Chitinophagia</taxon>
        <taxon>Chitinophagales</taxon>
        <taxon>Chitinophagaceae</taxon>
        <taxon>Niastella</taxon>
    </lineage>
</organism>
<dbReference type="STRING" id="1703345.A3860_01150"/>
<accession>A0A1V9G8M9</accession>
<sequence>MNTITKLLAITGSALIIASCQDINNESDVAAKEHSAVDTVPKGRTDTMMNNADTVISGMAAPRYIDLNTGQVVDLYYDAKKNRVYSTVTNEPVDFYVDMSTGDTIYGMGRYVVNNYIIKTPEGPYKLDMKKVKLEKNELKMKDGNKKFKMDNNEMKMKSADMKMKGDSTHMKMKPGKY</sequence>
<evidence type="ECO:0000313" key="2">
    <source>
        <dbReference type="Proteomes" id="UP000192796"/>
    </source>
</evidence>
<dbReference type="AlphaFoldDB" id="A0A1V9G8M9"/>
<dbReference type="RefSeq" id="WP_081144695.1">
    <property type="nucleotide sequence ID" value="NZ_LVYD01000001.1"/>
</dbReference>